<gene>
    <name evidence="1" type="ORF">LWI29_005751</name>
</gene>
<dbReference type="AlphaFoldDB" id="A0AA39RYJ0"/>
<dbReference type="Gene3D" id="2.40.70.10">
    <property type="entry name" value="Acid Proteases"/>
    <property type="match status" value="1"/>
</dbReference>
<proteinExistence type="predicted"/>
<dbReference type="InterPro" id="IPR021109">
    <property type="entry name" value="Peptidase_aspartic_dom_sf"/>
</dbReference>
<organism evidence="1 2">
    <name type="scientific">Acer saccharum</name>
    <name type="common">Sugar maple</name>
    <dbReference type="NCBI Taxonomy" id="4024"/>
    <lineage>
        <taxon>Eukaryota</taxon>
        <taxon>Viridiplantae</taxon>
        <taxon>Streptophyta</taxon>
        <taxon>Embryophyta</taxon>
        <taxon>Tracheophyta</taxon>
        <taxon>Spermatophyta</taxon>
        <taxon>Magnoliopsida</taxon>
        <taxon>eudicotyledons</taxon>
        <taxon>Gunneridae</taxon>
        <taxon>Pentapetalae</taxon>
        <taxon>rosids</taxon>
        <taxon>malvids</taxon>
        <taxon>Sapindales</taxon>
        <taxon>Sapindaceae</taxon>
        <taxon>Hippocastanoideae</taxon>
        <taxon>Acereae</taxon>
        <taxon>Acer</taxon>
    </lineage>
</organism>
<comment type="caution">
    <text evidence="1">The sequence shown here is derived from an EMBL/GenBank/DDBJ whole genome shotgun (WGS) entry which is preliminary data.</text>
</comment>
<accession>A0AA39RYJ0</accession>
<evidence type="ECO:0000313" key="2">
    <source>
        <dbReference type="Proteomes" id="UP001168877"/>
    </source>
</evidence>
<reference evidence="1" key="1">
    <citation type="journal article" date="2022" name="Plant J.">
        <title>Strategies of tolerance reflected in two North American maple genomes.</title>
        <authorList>
            <person name="McEvoy S.L."/>
            <person name="Sezen U.U."/>
            <person name="Trouern-Trend A."/>
            <person name="McMahon S.M."/>
            <person name="Schaberg P.G."/>
            <person name="Yang J."/>
            <person name="Wegrzyn J.L."/>
            <person name="Swenson N.G."/>
        </authorList>
    </citation>
    <scope>NUCLEOTIDE SEQUENCE</scope>
    <source>
        <strain evidence="1">NS2018</strain>
    </source>
</reference>
<dbReference type="EMBL" id="JAUESC010000382">
    <property type="protein sequence ID" value="KAK0586366.1"/>
    <property type="molecule type" value="Genomic_DNA"/>
</dbReference>
<name>A0AA39RYJ0_ACESA</name>
<dbReference type="PANTHER" id="PTHR33240">
    <property type="entry name" value="OS08G0508500 PROTEIN"/>
    <property type="match status" value="1"/>
</dbReference>
<keyword evidence="2" id="KW-1185">Reference proteome</keyword>
<protein>
    <submittedName>
        <fullName evidence="1">Uncharacterized protein</fullName>
    </submittedName>
</protein>
<evidence type="ECO:0000313" key="1">
    <source>
        <dbReference type="EMBL" id="KAK0586366.1"/>
    </source>
</evidence>
<dbReference type="PANTHER" id="PTHR33240:SF15">
    <property type="entry name" value="GAG-PRO-LIKE PROTEIN"/>
    <property type="match status" value="1"/>
</dbReference>
<sequence>MVVTLQVANCIVTRVMIDIGISVDILLKNAYDRFNLATSALKSCPSPLYGFTGDSVVSTGKITLSVTIGKDPDQVNTMLVFLVVNAQSAYNVILGRPFLTKIKGVISIYHHMLKFLVEERSPTPLALTNGSSRPAFQQLLVPSTVVLSSFASRRHRSRFHVGCTAAVSSNHHVPPLIKSFVTFCTVSVRKAATRSSPFTVLRRRDRG</sequence>
<dbReference type="Proteomes" id="UP001168877">
    <property type="component" value="Unassembled WGS sequence"/>
</dbReference>
<reference evidence="1" key="2">
    <citation type="submission" date="2023-06" db="EMBL/GenBank/DDBJ databases">
        <authorList>
            <person name="Swenson N.G."/>
            <person name="Wegrzyn J.L."/>
            <person name="Mcevoy S.L."/>
        </authorList>
    </citation>
    <scope>NUCLEOTIDE SEQUENCE</scope>
    <source>
        <strain evidence="1">NS2018</strain>
        <tissue evidence="1">Leaf</tissue>
    </source>
</reference>
<dbReference type="CDD" id="cd00303">
    <property type="entry name" value="retropepsin_like"/>
    <property type="match status" value="1"/>
</dbReference>